<dbReference type="RefSeq" id="WP_191729714.1">
    <property type="nucleotide sequence ID" value="NZ_JACSQJ010000006.1"/>
</dbReference>
<accession>A0ABR8UL13</accession>
<organism evidence="2 3">
    <name type="scientific">Luteimonas colneyensis</name>
    <dbReference type="NCBI Taxonomy" id="2762230"/>
    <lineage>
        <taxon>Bacteria</taxon>
        <taxon>Pseudomonadati</taxon>
        <taxon>Pseudomonadota</taxon>
        <taxon>Gammaproteobacteria</taxon>
        <taxon>Lysobacterales</taxon>
        <taxon>Lysobacteraceae</taxon>
        <taxon>Luteimonas</taxon>
    </lineage>
</organism>
<name>A0ABR8UL13_9GAMM</name>
<dbReference type="Proteomes" id="UP000647183">
    <property type="component" value="Unassembled WGS sequence"/>
</dbReference>
<feature type="chain" id="PRO_5046775991" evidence="1">
    <location>
        <begin position="21"/>
        <end position="149"/>
    </location>
</feature>
<evidence type="ECO:0000256" key="1">
    <source>
        <dbReference type="SAM" id="SignalP"/>
    </source>
</evidence>
<comment type="caution">
    <text evidence="2">The sequence shown here is derived from an EMBL/GenBank/DDBJ whole genome shotgun (WGS) entry which is preliminary data.</text>
</comment>
<evidence type="ECO:0000313" key="3">
    <source>
        <dbReference type="Proteomes" id="UP000647183"/>
    </source>
</evidence>
<keyword evidence="1" id="KW-0732">Signal</keyword>
<reference evidence="2 3" key="1">
    <citation type="submission" date="2020-08" db="EMBL/GenBank/DDBJ databases">
        <title>A Genomic Blueprint of the Chicken Gut Microbiome.</title>
        <authorList>
            <person name="Gilroy R."/>
            <person name="Ravi A."/>
            <person name="Getino M."/>
            <person name="Pursley I."/>
            <person name="Horton D.L."/>
            <person name="Alikhan N.-F."/>
            <person name="Baker D."/>
            <person name="Gharbi K."/>
            <person name="Hall N."/>
            <person name="Watson M."/>
            <person name="Adriaenssens E.M."/>
            <person name="Foster-Nyarko E."/>
            <person name="Jarju S."/>
            <person name="Secka A."/>
            <person name="Antonio M."/>
            <person name="Oren A."/>
            <person name="Chaudhuri R."/>
            <person name="La Ragione R.M."/>
            <person name="Hildebrand F."/>
            <person name="Pallen M.J."/>
        </authorList>
    </citation>
    <scope>NUCLEOTIDE SEQUENCE [LARGE SCALE GENOMIC DNA]</scope>
    <source>
        <strain evidence="2 3">Sa2BVA3</strain>
    </source>
</reference>
<protein>
    <submittedName>
        <fullName evidence="2">Uncharacterized protein</fullName>
    </submittedName>
</protein>
<evidence type="ECO:0000313" key="2">
    <source>
        <dbReference type="EMBL" id="MBD7988515.1"/>
    </source>
</evidence>
<dbReference type="PROSITE" id="PS51257">
    <property type="entry name" value="PROKAR_LIPOPROTEIN"/>
    <property type="match status" value="1"/>
</dbReference>
<proteinExistence type="predicted"/>
<dbReference type="EMBL" id="JACSQJ010000006">
    <property type="protein sequence ID" value="MBD7988515.1"/>
    <property type="molecule type" value="Genomic_DNA"/>
</dbReference>
<keyword evidence="3" id="KW-1185">Reference proteome</keyword>
<feature type="signal peptide" evidence="1">
    <location>
        <begin position="1"/>
        <end position="20"/>
    </location>
</feature>
<gene>
    <name evidence="2" type="ORF">H9645_10810</name>
</gene>
<sequence>MTRTQFFRITTLASCFGLLAACGGSDPASSAAAPAAVGDATAEGEGLPWMLDPTLLSDNALAVTRSDCASELYAAEVRWTLQPSHGSHPQIWLGSANGGEPKLWVAPSQREGAKQTGVWLTTSSVIYLVDGAKDLVIARVKLADVPCGG</sequence>